<evidence type="ECO:0000256" key="1">
    <source>
        <dbReference type="SAM" id="Phobius"/>
    </source>
</evidence>
<protein>
    <submittedName>
        <fullName evidence="3">Spore germination protein YaaH</fullName>
    </submittedName>
</protein>
<dbReference type="PANTHER" id="PTHR46066:SF2">
    <property type="entry name" value="CHITINASE DOMAIN-CONTAINING PROTEIN 1"/>
    <property type="match status" value="1"/>
</dbReference>
<keyword evidence="1" id="KW-1133">Transmembrane helix</keyword>
<dbReference type="InterPro" id="IPR029070">
    <property type="entry name" value="Chitinase_insertion_sf"/>
</dbReference>
<dbReference type="Gene3D" id="3.10.50.10">
    <property type="match status" value="1"/>
</dbReference>
<dbReference type="InterPro" id="IPR001223">
    <property type="entry name" value="Glyco_hydro18_cat"/>
</dbReference>
<dbReference type="Gene3D" id="3.20.20.80">
    <property type="entry name" value="Glycosidases"/>
    <property type="match status" value="1"/>
</dbReference>
<name>A0ABT9W1E6_9BACI</name>
<gene>
    <name evidence="3" type="ORF">J2S11_003000</name>
</gene>
<dbReference type="RefSeq" id="WP_307395789.1">
    <property type="nucleotide sequence ID" value="NZ_BAAADK010000030.1"/>
</dbReference>
<feature type="transmembrane region" description="Helical" evidence="1">
    <location>
        <begin position="20"/>
        <end position="41"/>
    </location>
</feature>
<dbReference type="SUPFAM" id="SSF55383">
    <property type="entry name" value="Copper amine oxidase, domain N"/>
    <property type="match status" value="1"/>
</dbReference>
<dbReference type="InterPro" id="IPR017853">
    <property type="entry name" value="GH"/>
</dbReference>
<comment type="caution">
    <text evidence="3">The sequence shown here is derived from an EMBL/GenBank/DDBJ whole genome shotgun (WGS) entry which is preliminary data.</text>
</comment>
<feature type="domain" description="GH18" evidence="2">
    <location>
        <begin position="282"/>
        <end position="601"/>
    </location>
</feature>
<sequence>MQVEKLPSRKAKKSSVSFKLFLALLIALFLTASILILYIVIQQVKVNDERVLPYPEPELHDELGTFYPVIYQGVLEEDKVLHQGEEFYIPLDMLVTYIDPTLHYDAGEQVLILTTEHNVITLKSNALTNEIKGETTELQFPILEADGEVYVPYSPFTDVYPFSFTLHEQTNVLELRSNLHVPVQGRAYAPVAEGKEPEYVYVRTEPTVEAPYVEALAHDTEIEMITEQSGWYYVQTEAGALGFVPKEDAVFTGIMKLPIADLSGSGFDGDKESFQAWNPIGSKINMTWEHVVSRTPNPDNIDPMPGVNVVSPTWFHFQDEDGSLSNFADKSYVDWAHQQGYQVWALVTNEFDPDLTTTILSSYEKRRNVIRQLVYFSELYDLDGINIDFENVYLADKENVVQFMRELTPYMHDLGLVVSIDVTIKSTSEMWSMFLDRPALGEIVDYMMIMTYDEHWGSSPVAGSVASLPWVENGLRGVLEEVPNEKVLLGIPFYTRLWKEEQGEDGQTKVSSRAFSMSGIENWMAERDVDFTFDEATGQHYAEYEDTEEKAVYKIWLEDERSVAQRIELVHKYDLAGVASWRRGFEKPVIWEVIEEGLHSVQ</sequence>
<reference evidence="3 4" key="1">
    <citation type="submission" date="2023-07" db="EMBL/GenBank/DDBJ databases">
        <title>Genomic Encyclopedia of Type Strains, Phase IV (KMG-IV): sequencing the most valuable type-strain genomes for metagenomic binning, comparative biology and taxonomic classification.</title>
        <authorList>
            <person name="Goeker M."/>
        </authorList>
    </citation>
    <scope>NUCLEOTIDE SEQUENCE [LARGE SCALE GENOMIC DNA]</scope>
    <source>
        <strain evidence="3 4">DSM 12751</strain>
    </source>
</reference>
<dbReference type="PANTHER" id="PTHR46066">
    <property type="entry name" value="CHITINASE DOMAIN-CONTAINING PROTEIN 1 FAMILY MEMBER"/>
    <property type="match status" value="1"/>
</dbReference>
<dbReference type="SUPFAM" id="SSF51445">
    <property type="entry name" value="(Trans)glycosidases"/>
    <property type="match status" value="1"/>
</dbReference>
<evidence type="ECO:0000259" key="2">
    <source>
        <dbReference type="PROSITE" id="PS51910"/>
    </source>
</evidence>
<organism evidence="3 4">
    <name type="scientific">Caldalkalibacillus horti</name>
    <dbReference type="NCBI Taxonomy" id="77523"/>
    <lineage>
        <taxon>Bacteria</taxon>
        <taxon>Bacillati</taxon>
        <taxon>Bacillota</taxon>
        <taxon>Bacilli</taxon>
        <taxon>Bacillales</taxon>
        <taxon>Bacillaceae</taxon>
        <taxon>Caldalkalibacillus</taxon>
    </lineage>
</organism>
<keyword evidence="4" id="KW-1185">Reference proteome</keyword>
<proteinExistence type="predicted"/>
<keyword evidence="1" id="KW-0472">Membrane</keyword>
<dbReference type="Proteomes" id="UP001235840">
    <property type="component" value="Unassembled WGS sequence"/>
</dbReference>
<dbReference type="Pfam" id="PF00704">
    <property type="entry name" value="Glyco_hydro_18"/>
    <property type="match status" value="1"/>
</dbReference>
<dbReference type="PROSITE" id="PS51910">
    <property type="entry name" value="GH18_2"/>
    <property type="match status" value="1"/>
</dbReference>
<dbReference type="InterPro" id="IPR011583">
    <property type="entry name" value="Chitinase_II/V-like_cat"/>
</dbReference>
<keyword evidence="1" id="KW-0812">Transmembrane</keyword>
<dbReference type="InterPro" id="IPR036582">
    <property type="entry name" value="Mao_N_sf"/>
</dbReference>
<dbReference type="SMART" id="SM00636">
    <property type="entry name" value="Glyco_18"/>
    <property type="match status" value="1"/>
</dbReference>
<evidence type="ECO:0000313" key="4">
    <source>
        <dbReference type="Proteomes" id="UP001235840"/>
    </source>
</evidence>
<accession>A0ABT9W1E6</accession>
<evidence type="ECO:0000313" key="3">
    <source>
        <dbReference type="EMBL" id="MDQ0167083.1"/>
    </source>
</evidence>
<dbReference type="EMBL" id="JAUSTY010000012">
    <property type="protein sequence ID" value="MDQ0167083.1"/>
    <property type="molecule type" value="Genomic_DNA"/>
</dbReference>
<dbReference type="Gene3D" id="2.30.30.40">
    <property type="entry name" value="SH3 Domains"/>
    <property type="match status" value="1"/>
</dbReference>